<evidence type="ECO:0008006" key="3">
    <source>
        <dbReference type="Google" id="ProtNLM"/>
    </source>
</evidence>
<keyword evidence="2" id="KW-1185">Reference proteome</keyword>
<organism evidence="1 2">
    <name type="scientific">Undibacterium umbellatum</name>
    <dbReference type="NCBI Taxonomy" id="2762300"/>
    <lineage>
        <taxon>Bacteria</taxon>
        <taxon>Pseudomonadati</taxon>
        <taxon>Pseudomonadota</taxon>
        <taxon>Betaproteobacteria</taxon>
        <taxon>Burkholderiales</taxon>
        <taxon>Oxalobacteraceae</taxon>
        <taxon>Undibacterium</taxon>
    </lineage>
</organism>
<protein>
    <recommendedName>
        <fullName evidence="3">Lactate dehydrogenase</fullName>
    </recommendedName>
</protein>
<accession>A0ABR6Z5G4</accession>
<dbReference type="Proteomes" id="UP000646911">
    <property type="component" value="Unassembled WGS sequence"/>
</dbReference>
<name>A0ABR6Z5G4_9BURK</name>
<evidence type="ECO:0000313" key="1">
    <source>
        <dbReference type="EMBL" id="MBC3906806.1"/>
    </source>
</evidence>
<comment type="caution">
    <text evidence="1">The sequence shown here is derived from an EMBL/GenBank/DDBJ whole genome shotgun (WGS) entry which is preliminary data.</text>
</comment>
<sequence length="525" mass="56794">MATILSSLSTPATQVNVRAGASQSVALDKQGAGISVALDNASPVAVSSSYQLNLRTARAVLMPQTYDQAGFVPDPVSQWLENKSDDTFSYMLEQNARLTTVSGRFNGVASGVIERFQTTQGDFKQAVVATYPAQSNANQNVAELSQARLNNLRENADQSMGLSVTLASGRSIEFSIKSNADGLSVEASSSAQLTESESRALEKLAAGLEKTANSYFADQRINLDALANFDTFAISSLKLEIKVGEQELNFNINQSHHQLNIKSASGQIDIDVSHDNPGLRGNAAQRNKAIQLFLGQIDTAGNRGGADKELVSLYKDAFSIMQKINTEEDGSDLSTQLPGRAPSFWDDAAQPLLTGLADFNAKITGVVSTPNPAHLQESDYFNYQVSQKTTQQGHAANGSISQILDSRLSAAFHQELKSNEKPVLSSDRNSQSYRYSKVEDHASSKLILGFDKNQLNSASLEKSSDRLLSVSSYELGKLVSTQTHPDKQDSRINLHVNTGPHASASAQAQQRLRMVDSLRNQIFLD</sequence>
<dbReference type="EMBL" id="JACOFX010000001">
    <property type="protein sequence ID" value="MBC3906806.1"/>
    <property type="molecule type" value="Genomic_DNA"/>
</dbReference>
<reference evidence="1 2" key="1">
    <citation type="submission" date="2020-08" db="EMBL/GenBank/DDBJ databases">
        <title>Novel species isolated from subtropical streams in China.</title>
        <authorList>
            <person name="Lu H."/>
        </authorList>
    </citation>
    <scope>NUCLEOTIDE SEQUENCE [LARGE SCALE GENOMIC DNA]</scope>
    <source>
        <strain evidence="1 2">NL8W</strain>
    </source>
</reference>
<dbReference type="RefSeq" id="WP_186951968.1">
    <property type="nucleotide sequence ID" value="NZ_JACOFX010000001.1"/>
</dbReference>
<gene>
    <name evidence="1" type="ORF">H8L47_04455</name>
</gene>
<evidence type="ECO:0000313" key="2">
    <source>
        <dbReference type="Proteomes" id="UP000646911"/>
    </source>
</evidence>
<proteinExistence type="predicted"/>